<name>A0AAN7XBY7_ELEMC</name>
<comment type="caution">
    <text evidence="1">The sequence shown here is derived from an EMBL/GenBank/DDBJ whole genome shotgun (WGS) entry which is preliminary data.</text>
</comment>
<organism evidence="1 2">
    <name type="scientific">Eleginops maclovinus</name>
    <name type="common">Patagonian blennie</name>
    <name type="synonym">Eleginus maclovinus</name>
    <dbReference type="NCBI Taxonomy" id="56733"/>
    <lineage>
        <taxon>Eukaryota</taxon>
        <taxon>Metazoa</taxon>
        <taxon>Chordata</taxon>
        <taxon>Craniata</taxon>
        <taxon>Vertebrata</taxon>
        <taxon>Euteleostomi</taxon>
        <taxon>Actinopterygii</taxon>
        <taxon>Neopterygii</taxon>
        <taxon>Teleostei</taxon>
        <taxon>Neoteleostei</taxon>
        <taxon>Acanthomorphata</taxon>
        <taxon>Eupercaria</taxon>
        <taxon>Perciformes</taxon>
        <taxon>Notothenioidei</taxon>
        <taxon>Eleginopidae</taxon>
        <taxon>Eleginops</taxon>
    </lineage>
</organism>
<evidence type="ECO:0000313" key="2">
    <source>
        <dbReference type="Proteomes" id="UP001346869"/>
    </source>
</evidence>
<reference evidence="1 2" key="1">
    <citation type="journal article" date="2023" name="Genes (Basel)">
        <title>Chromosome-Level Genome Assembly and Circadian Gene Repertoire of the Patagonia Blennie Eleginops maclovinus-The Closest Ancestral Proxy of Antarctic Cryonotothenioids.</title>
        <authorList>
            <person name="Cheng C.C."/>
            <person name="Rivera-Colon A.G."/>
            <person name="Minhas B.F."/>
            <person name="Wilson L."/>
            <person name="Rayamajhi N."/>
            <person name="Vargas-Chacoff L."/>
            <person name="Catchen J.M."/>
        </authorList>
    </citation>
    <scope>NUCLEOTIDE SEQUENCE [LARGE SCALE GENOMIC DNA]</scope>
    <source>
        <strain evidence="1">JMC-PN-2008</strain>
    </source>
</reference>
<reference evidence="1 2" key="2">
    <citation type="journal article" date="2023" name="Mol. Biol. Evol.">
        <title>Genomics of Secondarily Temperate Adaptation in the Only Non-Antarctic Icefish.</title>
        <authorList>
            <person name="Rivera-Colon A.G."/>
            <person name="Rayamajhi N."/>
            <person name="Minhas B.F."/>
            <person name="Madrigal G."/>
            <person name="Bilyk K.T."/>
            <person name="Yoon V."/>
            <person name="Hune M."/>
            <person name="Gregory S."/>
            <person name="Cheng C.H.C."/>
            <person name="Catchen J.M."/>
        </authorList>
    </citation>
    <scope>NUCLEOTIDE SEQUENCE [LARGE SCALE GENOMIC DNA]</scope>
    <source>
        <strain evidence="1">JMC-PN-2008</strain>
    </source>
</reference>
<proteinExistence type="predicted"/>
<gene>
    <name evidence="1" type="ORF">PBY51_003331</name>
</gene>
<dbReference type="EMBL" id="JAUZQC010000015">
    <property type="protein sequence ID" value="KAK5859250.1"/>
    <property type="molecule type" value="Genomic_DNA"/>
</dbReference>
<dbReference type="AlphaFoldDB" id="A0AAN7XBY7"/>
<accession>A0AAN7XBY7</accession>
<protein>
    <submittedName>
        <fullName evidence="1">Uncharacterized protein</fullName>
    </submittedName>
</protein>
<keyword evidence="2" id="KW-1185">Reference proteome</keyword>
<evidence type="ECO:0000313" key="1">
    <source>
        <dbReference type="EMBL" id="KAK5859250.1"/>
    </source>
</evidence>
<dbReference type="Proteomes" id="UP001346869">
    <property type="component" value="Unassembled WGS sequence"/>
</dbReference>
<sequence length="87" mass="9475">MPHSSSCFTVRCSRVSAVRTEEHEIAKLSALKVQPPPPCCPPETGHAFPSAAVLMLDVCVTVYTHSVARLHEQLRVCFSPCDQLKAA</sequence>